<dbReference type="PANTHER" id="PTHR30363:SF44">
    <property type="entry name" value="AGA OPERON TRANSCRIPTIONAL REPRESSOR-RELATED"/>
    <property type="match status" value="1"/>
</dbReference>
<organism evidence="5 6">
    <name type="scientific">Roseovarius halotolerans</name>
    <dbReference type="NCBI Taxonomy" id="505353"/>
    <lineage>
        <taxon>Bacteria</taxon>
        <taxon>Pseudomonadati</taxon>
        <taxon>Pseudomonadota</taxon>
        <taxon>Alphaproteobacteria</taxon>
        <taxon>Rhodobacterales</taxon>
        <taxon>Roseobacteraceae</taxon>
        <taxon>Roseovarius</taxon>
    </lineage>
</organism>
<dbReference type="AlphaFoldDB" id="A0A1X6YN11"/>
<keyword evidence="6" id="KW-1185">Reference proteome</keyword>
<sequence>MNNPDLKLNKKTRRERILLELRLRPHLRTSDLAERFGVTSETIRRDVTALEGAGQVSRDFGGVTATTPGMRPDVETRNRSHLGERERIGRLAAAMVRPDDLVMIDAGSTTIQFARALAFSETPVRVITNSVNAAIILGQSRAAHVLLCPGDFMPAEAAVVGPETIDFLRRFHATQAFVGMSGISERGFSEAVPGFAGVRRAMLAQSEHLVVMADSHKFGRTDSDLVARFGPDMTLVSDCAPEPDLARAMAAEGCRLQTA</sequence>
<dbReference type="PANTHER" id="PTHR30363">
    <property type="entry name" value="HTH-TYPE TRANSCRIPTIONAL REGULATOR SRLR-RELATED"/>
    <property type="match status" value="1"/>
</dbReference>
<dbReference type="SMART" id="SM00420">
    <property type="entry name" value="HTH_DEOR"/>
    <property type="match status" value="1"/>
</dbReference>
<protein>
    <submittedName>
        <fullName evidence="5">HTH-type transcriptional repressor GlcR</fullName>
    </submittedName>
</protein>
<dbReference type="InterPro" id="IPR036388">
    <property type="entry name" value="WH-like_DNA-bd_sf"/>
</dbReference>
<dbReference type="InterPro" id="IPR014036">
    <property type="entry name" value="DeoR-like_C"/>
</dbReference>
<evidence type="ECO:0000256" key="2">
    <source>
        <dbReference type="ARBA" id="ARBA00023125"/>
    </source>
</evidence>
<dbReference type="PROSITE" id="PS51000">
    <property type="entry name" value="HTH_DEOR_2"/>
    <property type="match status" value="1"/>
</dbReference>
<evidence type="ECO:0000256" key="1">
    <source>
        <dbReference type="ARBA" id="ARBA00023015"/>
    </source>
</evidence>
<evidence type="ECO:0000313" key="6">
    <source>
        <dbReference type="Proteomes" id="UP000193207"/>
    </source>
</evidence>
<evidence type="ECO:0000313" key="5">
    <source>
        <dbReference type="EMBL" id="SLN25236.1"/>
    </source>
</evidence>
<dbReference type="InterPro" id="IPR037171">
    <property type="entry name" value="NagB/RpiA_transferase-like"/>
</dbReference>
<keyword evidence="2" id="KW-0238">DNA-binding</keyword>
<dbReference type="Pfam" id="PF00455">
    <property type="entry name" value="DeoRC"/>
    <property type="match status" value="1"/>
</dbReference>
<dbReference type="GO" id="GO:0003677">
    <property type="term" value="F:DNA binding"/>
    <property type="evidence" value="ECO:0007669"/>
    <property type="project" value="UniProtKB-KW"/>
</dbReference>
<name>A0A1X6YN11_9RHOB</name>
<dbReference type="InterPro" id="IPR036390">
    <property type="entry name" value="WH_DNA-bd_sf"/>
</dbReference>
<dbReference type="SUPFAM" id="SSF100950">
    <property type="entry name" value="NagB/RpiA/CoA transferase-like"/>
    <property type="match status" value="1"/>
</dbReference>
<accession>A0A1X6YN11</accession>
<dbReference type="InterPro" id="IPR050313">
    <property type="entry name" value="Carb_Metab_HTH_regulators"/>
</dbReference>
<keyword evidence="3" id="KW-0804">Transcription</keyword>
<evidence type="ECO:0000259" key="4">
    <source>
        <dbReference type="PROSITE" id="PS51000"/>
    </source>
</evidence>
<proteinExistence type="predicted"/>
<reference evidence="5 6" key="1">
    <citation type="submission" date="2017-03" db="EMBL/GenBank/DDBJ databases">
        <authorList>
            <person name="Afonso C.L."/>
            <person name="Miller P.J."/>
            <person name="Scott M.A."/>
            <person name="Spackman E."/>
            <person name="Goraichik I."/>
            <person name="Dimitrov K.M."/>
            <person name="Suarez D.L."/>
            <person name="Swayne D.E."/>
        </authorList>
    </citation>
    <scope>NUCLEOTIDE SEQUENCE [LARGE SCALE GENOMIC DNA]</scope>
    <source>
        <strain evidence="5 6">CECT 8110</strain>
    </source>
</reference>
<feature type="domain" description="HTH deoR-type" evidence="4">
    <location>
        <begin position="10"/>
        <end position="65"/>
    </location>
</feature>
<dbReference type="PROSITE" id="PS00894">
    <property type="entry name" value="HTH_DEOR_1"/>
    <property type="match status" value="1"/>
</dbReference>
<keyword evidence="1" id="KW-0805">Transcription regulation</keyword>
<dbReference type="SMART" id="SM01134">
    <property type="entry name" value="DeoRC"/>
    <property type="match status" value="1"/>
</dbReference>
<dbReference type="InterPro" id="IPR018356">
    <property type="entry name" value="Tscrpt_reg_HTH_DeoR_CS"/>
</dbReference>
<dbReference type="Gene3D" id="3.40.50.1360">
    <property type="match status" value="1"/>
</dbReference>
<dbReference type="Pfam" id="PF08220">
    <property type="entry name" value="HTH_DeoR"/>
    <property type="match status" value="1"/>
</dbReference>
<gene>
    <name evidence="5" type="primary">glcR</name>
    <name evidence="5" type="ORF">ROH8110_01104</name>
</gene>
<dbReference type="InterPro" id="IPR001034">
    <property type="entry name" value="DeoR_HTH"/>
</dbReference>
<dbReference type="Gene3D" id="1.10.10.10">
    <property type="entry name" value="Winged helix-like DNA-binding domain superfamily/Winged helix DNA-binding domain"/>
    <property type="match status" value="1"/>
</dbReference>
<dbReference type="EMBL" id="FWFU01000001">
    <property type="protein sequence ID" value="SLN25236.1"/>
    <property type="molecule type" value="Genomic_DNA"/>
</dbReference>
<dbReference type="OrthoDB" id="9816363at2"/>
<dbReference type="SUPFAM" id="SSF46785">
    <property type="entry name" value="Winged helix' DNA-binding domain"/>
    <property type="match status" value="1"/>
</dbReference>
<dbReference type="GO" id="GO:0003700">
    <property type="term" value="F:DNA-binding transcription factor activity"/>
    <property type="evidence" value="ECO:0007669"/>
    <property type="project" value="InterPro"/>
</dbReference>
<dbReference type="Proteomes" id="UP000193207">
    <property type="component" value="Unassembled WGS sequence"/>
</dbReference>
<evidence type="ECO:0000256" key="3">
    <source>
        <dbReference type="ARBA" id="ARBA00023163"/>
    </source>
</evidence>
<dbReference type="PRINTS" id="PR00037">
    <property type="entry name" value="HTHLACR"/>
</dbReference>
<dbReference type="RefSeq" id="WP_085816634.1">
    <property type="nucleotide sequence ID" value="NZ_FWFU01000001.1"/>
</dbReference>